<dbReference type="GO" id="GO:0004553">
    <property type="term" value="F:hydrolase activity, hydrolyzing O-glycosyl compounds"/>
    <property type="evidence" value="ECO:0007669"/>
    <property type="project" value="InterPro"/>
</dbReference>
<dbReference type="Pfam" id="PF11975">
    <property type="entry name" value="Glyco_hydro_4C"/>
    <property type="match status" value="1"/>
</dbReference>
<evidence type="ECO:0000256" key="10">
    <source>
        <dbReference type="PIRSR" id="PIRSR601088-3"/>
    </source>
</evidence>
<comment type="cofactor">
    <cofactor evidence="1">
        <name>Mn(2+)</name>
        <dbReference type="ChEBI" id="CHEBI:29035"/>
    </cofactor>
</comment>
<keyword evidence="4 12" id="KW-0378">Hydrolase</keyword>
<dbReference type="InterPro" id="IPR036291">
    <property type="entry name" value="NAD(P)-bd_dom_sf"/>
</dbReference>
<keyword evidence="10" id="KW-0533">Nickel</keyword>
<evidence type="ECO:0000256" key="7">
    <source>
        <dbReference type="ARBA" id="ARBA00023277"/>
    </source>
</evidence>
<dbReference type="PANTHER" id="PTHR32092">
    <property type="entry name" value="6-PHOSPHO-BETA-GLUCOSIDASE-RELATED"/>
    <property type="match status" value="1"/>
</dbReference>
<evidence type="ECO:0000256" key="5">
    <source>
        <dbReference type="ARBA" id="ARBA00023027"/>
    </source>
</evidence>
<proteinExistence type="inferred from homology"/>
<dbReference type="Pfam" id="PF02056">
    <property type="entry name" value="Glyco_hydro_4"/>
    <property type="match status" value="1"/>
</dbReference>
<dbReference type="PRINTS" id="PR00732">
    <property type="entry name" value="GLHYDRLASE4"/>
</dbReference>
<dbReference type="Proteomes" id="UP000010467">
    <property type="component" value="Chromosome"/>
</dbReference>
<keyword evidence="7" id="KW-0119">Carbohydrate metabolism</keyword>
<dbReference type="GO" id="GO:0046872">
    <property type="term" value="F:metal ion binding"/>
    <property type="evidence" value="ECO:0007669"/>
    <property type="project" value="UniProtKB-KW"/>
</dbReference>
<keyword evidence="3 10" id="KW-0479">Metal-binding</keyword>
<dbReference type="InterPro" id="IPR001088">
    <property type="entry name" value="Glyco_hydro_4"/>
</dbReference>
<dbReference type="PATRIC" id="fig|937777.3.peg.46"/>
<evidence type="ECO:0000256" key="8">
    <source>
        <dbReference type="ARBA" id="ARBA00023295"/>
    </source>
</evidence>
<dbReference type="KEGG" id="dpd:Deipe_0042"/>
<evidence type="ECO:0000256" key="11">
    <source>
        <dbReference type="PIRSR" id="PIRSR601088-4"/>
    </source>
</evidence>
<feature type="domain" description="Glycosyl hydrolase family 4 C-terminal" evidence="13">
    <location>
        <begin position="202"/>
        <end position="425"/>
    </location>
</feature>
<dbReference type="InterPro" id="IPR053715">
    <property type="entry name" value="GH4_Enzyme_sf"/>
</dbReference>
<dbReference type="GO" id="GO:0005975">
    <property type="term" value="P:carbohydrate metabolic process"/>
    <property type="evidence" value="ECO:0007669"/>
    <property type="project" value="InterPro"/>
</dbReference>
<dbReference type="InterPro" id="IPR022616">
    <property type="entry name" value="Glyco_hydro_4_C"/>
</dbReference>
<comment type="similarity">
    <text evidence="2 12">Belongs to the glycosyl hydrolase 4 family.</text>
</comment>
<dbReference type="STRING" id="937777.Deipe_0042"/>
<keyword evidence="10" id="KW-0408">Iron</keyword>
<evidence type="ECO:0000313" key="14">
    <source>
        <dbReference type="EMBL" id="AFZ65651.1"/>
    </source>
</evidence>
<evidence type="ECO:0000256" key="3">
    <source>
        <dbReference type="ARBA" id="ARBA00022723"/>
    </source>
</evidence>
<dbReference type="eggNOG" id="COG1486">
    <property type="taxonomic scope" value="Bacteria"/>
</dbReference>
<feature type="binding site" evidence="10">
    <location>
        <position position="206"/>
    </location>
    <ligand>
        <name>Mn(2+)</name>
        <dbReference type="ChEBI" id="CHEBI:29035"/>
    </ligand>
</feature>
<evidence type="ECO:0000256" key="1">
    <source>
        <dbReference type="ARBA" id="ARBA00001936"/>
    </source>
</evidence>
<name>K9ZVU1_DEIPD</name>
<dbReference type="InterPro" id="IPR015955">
    <property type="entry name" value="Lactate_DH/Glyco_Ohase_4_C"/>
</dbReference>
<evidence type="ECO:0000256" key="2">
    <source>
        <dbReference type="ARBA" id="ARBA00010141"/>
    </source>
</evidence>
<keyword evidence="5 12" id="KW-0520">NAD</keyword>
<dbReference type="HOGENOM" id="CLU_045951_1_1_0"/>
<keyword evidence="6 10" id="KW-0464">Manganese</keyword>
<dbReference type="PANTHER" id="PTHR32092:SF6">
    <property type="entry name" value="ALPHA-GALACTOSIDASE"/>
    <property type="match status" value="1"/>
</dbReference>
<keyword evidence="10" id="KW-0170">Cobalt</keyword>
<dbReference type="Gene3D" id="3.90.1820.10">
    <property type="entry name" value="AglA-like glucosidase"/>
    <property type="match status" value="1"/>
</dbReference>
<accession>K9ZVU1</accession>
<dbReference type="SUPFAM" id="SSF51735">
    <property type="entry name" value="NAD(P)-binding Rossmann-fold domains"/>
    <property type="match status" value="1"/>
</dbReference>
<evidence type="ECO:0000256" key="12">
    <source>
        <dbReference type="RuleBase" id="RU361152"/>
    </source>
</evidence>
<evidence type="ECO:0000313" key="15">
    <source>
        <dbReference type="Proteomes" id="UP000010467"/>
    </source>
</evidence>
<dbReference type="EMBL" id="CP003382">
    <property type="protein sequence ID" value="AFZ65651.1"/>
    <property type="molecule type" value="Genomic_DNA"/>
</dbReference>
<feature type="site" description="Increases basicity of active site Tyr" evidence="11">
    <location>
        <position position="118"/>
    </location>
</feature>
<dbReference type="AlphaFoldDB" id="K9ZVU1"/>
<evidence type="ECO:0000259" key="13">
    <source>
        <dbReference type="Pfam" id="PF11975"/>
    </source>
</evidence>
<dbReference type="SUPFAM" id="SSF56327">
    <property type="entry name" value="LDH C-terminal domain-like"/>
    <property type="match status" value="1"/>
</dbReference>
<evidence type="ECO:0000256" key="4">
    <source>
        <dbReference type="ARBA" id="ARBA00022801"/>
    </source>
</evidence>
<organism evidence="14 15">
    <name type="scientific">Deinococcus peraridilitoris (strain DSM 19664 / LMG 22246 / CIP 109416 / KR-200)</name>
    <dbReference type="NCBI Taxonomy" id="937777"/>
    <lineage>
        <taxon>Bacteria</taxon>
        <taxon>Thermotogati</taxon>
        <taxon>Deinococcota</taxon>
        <taxon>Deinococci</taxon>
        <taxon>Deinococcales</taxon>
        <taxon>Deinococcaceae</taxon>
        <taxon>Deinococcus</taxon>
    </lineage>
</organism>
<reference evidence="15" key="1">
    <citation type="submission" date="2012-03" db="EMBL/GenBank/DDBJ databases">
        <title>Complete sequence of chromosome of Deinococcus peraridilitoris DSM 19664.</title>
        <authorList>
            <person name="Lucas S."/>
            <person name="Copeland A."/>
            <person name="Lapidus A."/>
            <person name="Glavina del Rio T."/>
            <person name="Dalin E."/>
            <person name="Tice H."/>
            <person name="Bruce D."/>
            <person name="Goodwin L."/>
            <person name="Pitluck S."/>
            <person name="Peters L."/>
            <person name="Mikhailova N."/>
            <person name="Lu M."/>
            <person name="Kyrpides N."/>
            <person name="Mavromatis K."/>
            <person name="Ivanova N."/>
            <person name="Brettin T."/>
            <person name="Detter J.C."/>
            <person name="Han C."/>
            <person name="Larimer F."/>
            <person name="Land M."/>
            <person name="Hauser L."/>
            <person name="Markowitz V."/>
            <person name="Cheng J.-F."/>
            <person name="Hugenholtz P."/>
            <person name="Woyke T."/>
            <person name="Wu D."/>
            <person name="Pukall R."/>
            <person name="Steenblock K."/>
            <person name="Brambilla E."/>
            <person name="Klenk H.-P."/>
            <person name="Eisen J.A."/>
        </authorList>
    </citation>
    <scope>NUCLEOTIDE SEQUENCE [LARGE SCALE GENOMIC DNA]</scope>
    <source>
        <strain evidence="15">DSM 19664 / LMG 22246 / CIP 109416 / KR-200</strain>
    </source>
</reference>
<protein>
    <submittedName>
        <fullName evidence="14">Family 4 glycosyl hydrolase, alpha-galactosidase/6-phospho-beta-glucosidase</fullName>
    </submittedName>
</protein>
<sequence length="459" mass="49460">MRAESASSKVTRIVITGAGGMTFPLTLIADLLTMPELQGAEVVLHDLSLERAARTARAAQAVADAHARPLQLVVTTDRREALRGATHLLLTFQVGGLAAYRSDTEIPRRYGVDCVAGDTLGPGGIMRFVRSAPAFEDLARDVLELCPEALVLNYTNPMAMNCLYLQHLGLRVVGLCHSVPTSARVIEELLGLDAGKLRYVAAGINHQAWFLTVEAAGKDLRDDLRDVLRARFLPEYGGTTPWTEGDLAYQGGQERVRAELLETFGYFLSESSHHASEYVPFFRRSPESVKAHLPRRWDYLRGSLNVAGQEDALVSATVARLRARLECSGEFGMRVIAALVGGPAANVYVNVRNDGWIANLPGDACVEVSALVNEAGVHPTVVGRLPGGCAGLNLTGIALQTAAVEAVIRRDCAALIGAFALDPLTASLVELPAIRRLASELLAAQATWLPSWLRTQARL</sequence>
<evidence type="ECO:0000256" key="9">
    <source>
        <dbReference type="PIRSR" id="PIRSR601088-2"/>
    </source>
</evidence>
<evidence type="ECO:0000256" key="6">
    <source>
        <dbReference type="ARBA" id="ARBA00023211"/>
    </source>
</evidence>
<comment type="cofactor">
    <cofactor evidence="12">
        <name>NAD(+)</name>
        <dbReference type="ChEBI" id="CHEBI:57540"/>
    </cofactor>
    <text evidence="12">Binds 1 NAD(+) per subunit.</text>
</comment>
<keyword evidence="8 12" id="KW-0326">Glycosidase</keyword>
<keyword evidence="15" id="KW-1185">Reference proteome</keyword>
<feature type="binding site" evidence="10">
    <location>
        <position position="176"/>
    </location>
    <ligand>
        <name>Mn(2+)</name>
        <dbReference type="ChEBI" id="CHEBI:29035"/>
    </ligand>
</feature>
<feature type="binding site" evidence="9">
    <location>
        <position position="156"/>
    </location>
    <ligand>
        <name>substrate</name>
    </ligand>
</feature>
<dbReference type="GO" id="GO:0016616">
    <property type="term" value="F:oxidoreductase activity, acting on the CH-OH group of donors, NAD or NADP as acceptor"/>
    <property type="evidence" value="ECO:0007669"/>
    <property type="project" value="InterPro"/>
</dbReference>
<gene>
    <name evidence="14" type="ordered locus">Deipe_0042</name>
</gene>